<dbReference type="Proteomes" id="UP001172159">
    <property type="component" value="Unassembled WGS sequence"/>
</dbReference>
<protein>
    <submittedName>
        <fullName evidence="2">Uncharacterized protein</fullName>
    </submittedName>
</protein>
<evidence type="ECO:0000313" key="2">
    <source>
        <dbReference type="EMBL" id="KAK0702443.1"/>
    </source>
</evidence>
<accession>A0AA39ZRR3</accession>
<keyword evidence="1" id="KW-1133">Transmembrane helix</keyword>
<evidence type="ECO:0000256" key="1">
    <source>
        <dbReference type="SAM" id="Phobius"/>
    </source>
</evidence>
<dbReference type="AlphaFoldDB" id="A0AA39ZRR3"/>
<name>A0AA39ZRR3_9PEZI</name>
<sequence>MPFYSIIIIKRRLSIIKSLLNKEVIYIKKVLYRKRFKYFLLITKNRLSLYTNNILKKLGFFKEKGWILLSFNLFIRPVIIYISINNKTFKGNVINNNNNSGFKVKDGFNIFKGFYLLIIITFTLYFKIIYK</sequence>
<organism evidence="2 3">
    <name type="scientific">Apiosordaria backusii</name>
    <dbReference type="NCBI Taxonomy" id="314023"/>
    <lineage>
        <taxon>Eukaryota</taxon>
        <taxon>Fungi</taxon>
        <taxon>Dikarya</taxon>
        <taxon>Ascomycota</taxon>
        <taxon>Pezizomycotina</taxon>
        <taxon>Sordariomycetes</taxon>
        <taxon>Sordariomycetidae</taxon>
        <taxon>Sordariales</taxon>
        <taxon>Lasiosphaeriaceae</taxon>
        <taxon>Apiosordaria</taxon>
    </lineage>
</organism>
<keyword evidence="3" id="KW-1185">Reference proteome</keyword>
<feature type="transmembrane region" description="Helical" evidence="1">
    <location>
        <begin position="66"/>
        <end position="84"/>
    </location>
</feature>
<keyword evidence="1" id="KW-0472">Membrane</keyword>
<comment type="caution">
    <text evidence="2">The sequence shown here is derived from an EMBL/GenBank/DDBJ whole genome shotgun (WGS) entry which is preliminary data.</text>
</comment>
<evidence type="ECO:0000313" key="3">
    <source>
        <dbReference type="Proteomes" id="UP001172159"/>
    </source>
</evidence>
<keyword evidence="1" id="KW-0812">Transmembrane</keyword>
<reference evidence="2" key="1">
    <citation type="submission" date="2023-06" db="EMBL/GenBank/DDBJ databases">
        <title>Genome-scale phylogeny and comparative genomics of the fungal order Sordariales.</title>
        <authorList>
            <consortium name="Lawrence Berkeley National Laboratory"/>
            <person name="Hensen N."/>
            <person name="Bonometti L."/>
            <person name="Westerberg I."/>
            <person name="Brannstrom I.O."/>
            <person name="Guillou S."/>
            <person name="Cros-Aarteil S."/>
            <person name="Calhoun S."/>
            <person name="Haridas S."/>
            <person name="Kuo A."/>
            <person name="Mondo S."/>
            <person name="Pangilinan J."/>
            <person name="Riley R."/>
            <person name="Labutti K."/>
            <person name="Andreopoulos B."/>
            <person name="Lipzen A."/>
            <person name="Chen C."/>
            <person name="Yanf M."/>
            <person name="Daum C."/>
            <person name="Ng V."/>
            <person name="Clum A."/>
            <person name="Steindorff A."/>
            <person name="Ohm R."/>
            <person name="Martin F."/>
            <person name="Silar P."/>
            <person name="Natvig D."/>
            <person name="Lalanne C."/>
            <person name="Gautier V."/>
            <person name="Ament-Velasquez S.L."/>
            <person name="Kruys A."/>
            <person name="Hutchinson M.I."/>
            <person name="Powell A.J."/>
            <person name="Barry K."/>
            <person name="Miller A.N."/>
            <person name="Grigoriev I.V."/>
            <person name="Debuchy R."/>
            <person name="Gladieux P."/>
            <person name="Thoren M.H."/>
            <person name="Johannesson H."/>
        </authorList>
    </citation>
    <scope>NUCLEOTIDE SEQUENCE</scope>
    <source>
        <strain evidence="2">CBS 540.89</strain>
    </source>
</reference>
<proteinExistence type="predicted"/>
<dbReference type="EMBL" id="JAUKTV010000026">
    <property type="protein sequence ID" value="KAK0702443.1"/>
    <property type="molecule type" value="Genomic_DNA"/>
</dbReference>
<feature type="transmembrane region" description="Helical" evidence="1">
    <location>
        <begin position="110"/>
        <end position="130"/>
    </location>
</feature>
<gene>
    <name evidence="2" type="ORF">B0T21DRAFT_353553</name>
</gene>